<feature type="transmembrane region" description="Helical" evidence="1">
    <location>
        <begin position="141"/>
        <end position="158"/>
    </location>
</feature>
<dbReference type="GO" id="GO:0016301">
    <property type="term" value="F:kinase activity"/>
    <property type="evidence" value="ECO:0007669"/>
    <property type="project" value="UniProtKB-KW"/>
</dbReference>
<dbReference type="AlphaFoldDB" id="A0ABD5PC37"/>
<feature type="transmembrane region" description="Helical" evidence="1">
    <location>
        <begin position="63"/>
        <end position="84"/>
    </location>
</feature>
<dbReference type="EMBL" id="JBHSDS010000006">
    <property type="protein sequence ID" value="MFC4358430.1"/>
    <property type="molecule type" value="Genomic_DNA"/>
</dbReference>
<feature type="transmembrane region" description="Helical" evidence="1">
    <location>
        <begin position="20"/>
        <end position="43"/>
    </location>
</feature>
<proteinExistence type="predicted"/>
<keyword evidence="1" id="KW-1133">Transmembrane helix</keyword>
<dbReference type="RefSeq" id="WP_267623843.1">
    <property type="nucleotide sequence ID" value="NZ_JAODIW010000008.1"/>
</dbReference>
<dbReference type="Proteomes" id="UP001595921">
    <property type="component" value="Unassembled WGS sequence"/>
</dbReference>
<gene>
    <name evidence="2" type="ORF">ACFO0N_10815</name>
</gene>
<keyword evidence="1" id="KW-0812">Transmembrane</keyword>
<comment type="caution">
    <text evidence="2">The sequence shown here is derived from an EMBL/GenBank/DDBJ whole genome shotgun (WGS) entry which is preliminary data.</text>
</comment>
<evidence type="ECO:0000313" key="2">
    <source>
        <dbReference type="EMBL" id="MFC4358430.1"/>
    </source>
</evidence>
<feature type="transmembrane region" description="Helical" evidence="1">
    <location>
        <begin position="96"/>
        <end position="121"/>
    </location>
</feature>
<sequence>MAVLHREKHVAGESPFETRWAWRGGAVAGFVAALVMGVAISLVQLETLRVAIAGLYGFEGSLLAGWAVHLVHGTLFGLLFAATLADPGLFRVSDWFWKTVFAGVVYGLVLAVFAAGTIMPIWLDAVGLSTQTIPNVTASLLAWHLIYGAVLGGTFYFLEGL</sequence>
<protein>
    <submittedName>
        <fullName evidence="2">Histidine kinase</fullName>
    </submittedName>
</protein>
<keyword evidence="1" id="KW-0472">Membrane</keyword>
<accession>A0ABD5PC37</accession>
<keyword evidence="3" id="KW-1185">Reference proteome</keyword>
<organism evidence="2 3">
    <name type="scientific">Halobium salinum</name>
    <dbReference type="NCBI Taxonomy" id="1364940"/>
    <lineage>
        <taxon>Archaea</taxon>
        <taxon>Methanobacteriati</taxon>
        <taxon>Methanobacteriota</taxon>
        <taxon>Stenosarchaea group</taxon>
        <taxon>Halobacteria</taxon>
        <taxon>Halobacteriales</taxon>
        <taxon>Haloferacaceae</taxon>
        <taxon>Halobium</taxon>
    </lineage>
</organism>
<keyword evidence="2" id="KW-0418">Kinase</keyword>
<name>A0ABD5PC37_9EURY</name>
<reference evidence="2 3" key="1">
    <citation type="journal article" date="2019" name="Int. J. Syst. Evol. Microbiol.">
        <title>The Global Catalogue of Microorganisms (GCM) 10K type strain sequencing project: providing services to taxonomists for standard genome sequencing and annotation.</title>
        <authorList>
            <consortium name="The Broad Institute Genomics Platform"/>
            <consortium name="The Broad Institute Genome Sequencing Center for Infectious Disease"/>
            <person name="Wu L."/>
            <person name="Ma J."/>
        </authorList>
    </citation>
    <scope>NUCLEOTIDE SEQUENCE [LARGE SCALE GENOMIC DNA]</scope>
    <source>
        <strain evidence="2 3">CGMCC 1.12553</strain>
    </source>
</reference>
<evidence type="ECO:0000313" key="3">
    <source>
        <dbReference type="Proteomes" id="UP001595921"/>
    </source>
</evidence>
<keyword evidence="2" id="KW-0808">Transferase</keyword>
<evidence type="ECO:0000256" key="1">
    <source>
        <dbReference type="SAM" id="Phobius"/>
    </source>
</evidence>